<keyword evidence="3" id="KW-1185">Reference proteome</keyword>
<dbReference type="RefSeq" id="WP_308450434.1">
    <property type="nucleotide sequence ID" value="NZ_JAJEPU010000003.1"/>
</dbReference>
<organism evidence="2 3">
    <name type="scientific">Brotaphodocola catenula</name>
    <dbReference type="NCBI Taxonomy" id="2885361"/>
    <lineage>
        <taxon>Bacteria</taxon>
        <taxon>Bacillati</taxon>
        <taxon>Bacillota</taxon>
        <taxon>Clostridia</taxon>
        <taxon>Lachnospirales</taxon>
        <taxon>Lachnospiraceae</taxon>
        <taxon>Brotaphodocola</taxon>
    </lineage>
</organism>
<protein>
    <submittedName>
        <fullName evidence="2">Metallophosphoesterase</fullName>
    </submittedName>
</protein>
<dbReference type="Pfam" id="PF00149">
    <property type="entry name" value="Metallophos"/>
    <property type="match status" value="1"/>
</dbReference>
<sequence length="200" mass="23568">MKILVLADDESKVLYEHFDPEKIRDVDLILACGDLRRNYLDFFASVSRAPVLYVLGNHDHWNKEERIGGCICIEDDIYVYKGVRILGLGGSMRYRQDAVNQYTEQQMEKRIRHLWLKLRRRKGFDILLTHAPAKGLNDMEDLPHQGFACFLELLEKYQPKFFIHGHVHATYGKGFKRKDKYQNTTVINAYDHYIIEYPET</sequence>
<dbReference type="EMBL" id="JAJEPU010000003">
    <property type="protein sequence ID" value="MCC2163602.1"/>
    <property type="molecule type" value="Genomic_DNA"/>
</dbReference>
<dbReference type="PANTHER" id="PTHR12905">
    <property type="entry name" value="METALLOPHOSPHOESTERASE"/>
    <property type="match status" value="1"/>
</dbReference>
<dbReference type="SUPFAM" id="SSF56300">
    <property type="entry name" value="Metallo-dependent phosphatases"/>
    <property type="match status" value="1"/>
</dbReference>
<evidence type="ECO:0000313" key="2">
    <source>
        <dbReference type="EMBL" id="MCC2163602.1"/>
    </source>
</evidence>
<dbReference type="AlphaFoldDB" id="A0AAE3AQU6"/>
<feature type="domain" description="Calcineurin-like phosphoesterase" evidence="1">
    <location>
        <begin position="15"/>
        <end position="169"/>
    </location>
</feature>
<dbReference type="Gene3D" id="3.60.21.10">
    <property type="match status" value="1"/>
</dbReference>
<dbReference type="InterPro" id="IPR029052">
    <property type="entry name" value="Metallo-depent_PP-like"/>
</dbReference>
<name>A0AAE3AQU6_9FIRM</name>
<dbReference type="InterPro" id="IPR004843">
    <property type="entry name" value="Calcineurin-like_PHP"/>
</dbReference>
<dbReference type="InterPro" id="IPR051693">
    <property type="entry name" value="UPF0046_metallophosphoest"/>
</dbReference>
<comment type="caution">
    <text evidence="2">The sequence shown here is derived from an EMBL/GenBank/DDBJ whole genome shotgun (WGS) entry which is preliminary data.</text>
</comment>
<gene>
    <name evidence="2" type="ORF">LKD32_01670</name>
</gene>
<evidence type="ECO:0000259" key="1">
    <source>
        <dbReference type="Pfam" id="PF00149"/>
    </source>
</evidence>
<accession>A0AAE3AQU6</accession>
<dbReference type="Proteomes" id="UP001198962">
    <property type="component" value="Unassembled WGS sequence"/>
</dbReference>
<dbReference type="PANTHER" id="PTHR12905:SF0">
    <property type="entry name" value="CALCINEURIN-LIKE PHOSPHOESTERASE DOMAIN-CONTAINING PROTEIN"/>
    <property type="match status" value="1"/>
</dbReference>
<dbReference type="GO" id="GO:0016787">
    <property type="term" value="F:hydrolase activity"/>
    <property type="evidence" value="ECO:0007669"/>
    <property type="project" value="InterPro"/>
</dbReference>
<proteinExistence type="predicted"/>
<evidence type="ECO:0000313" key="3">
    <source>
        <dbReference type="Proteomes" id="UP001198962"/>
    </source>
</evidence>
<reference evidence="2" key="1">
    <citation type="submission" date="2021-10" db="EMBL/GenBank/DDBJ databases">
        <title>Anaerobic single-cell dispensing facilitates the cultivation of human gut bacteria.</title>
        <authorList>
            <person name="Afrizal A."/>
        </authorList>
    </citation>
    <scope>NUCLEOTIDE SEQUENCE</scope>
    <source>
        <strain evidence="2">CLA-AA-H274</strain>
    </source>
</reference>